<protein>
    <submittedName>
        <fullName evidence="1">Uncharacterized protein</fullName>
    </submittedName>
</protein>
<dbReference type="Proteomes" id="UP001054837">
    <property type="component" value="Unassembled WGS sequence"/>
</dbReference>
<comment type="caution">
    <text evidence="1">The sequence shown here is derived from an EMBL/GenBank/DDBJ whole genome shotgun (WGS) entry which is preliminary data.</text>
</comment>
<sequence length="77" mass="8756">MIQKSSQEDIPNSLPDETSTSQLLREGKVCQWQVSDCLVGRTHEELRDWRDTGLLQVSCHSALFGATGHYWESPLPR</sequence>
<proteinExistence type="predicted"/>
<dbReference type="EMBL" id="BPLQ01008268">
    <property type="protein sequence ID" value="GIY36285.1"/>
    <property type="molecule type" value="Genomic_DNA"/>
</dbReference>
<name>A0AAV4SQA7_9ARAC</name>
<keyword evidence="2" id="KW-1185">Reference proteome</keyword>
<organism evidence="1 2">
    <name type="scientific">Caerostris darwini</name>
    <dbReference type="NCBI Taxonomy" id="1538125"/>
    <lineage>
        <taxon>Eukaryota</taxon>
        <taxon>Metazoa</taxon>
        <taxon>Ecdysozoa</taxon>
        <taxon>Arthropoda</taxon>
        <taxon>Chelicerata</taxon>
        <taxon>Arachnida</taxon>
        <taxon>Araneae</taxon>
        <taxon>Araneomorphae</taxon>
        <taxon>Entelegynae</taxon>
        <taxon>Araneoidea</taxon>
        <taxon>Araneidae</taxon>
        <taxon>Caerostris</taxon>
    </lineage>
</organism>
<dbReference type="AlphaFoldDB" id="A0AAV4SQA7"/>
<accession>A0AAV4SQA7</accession>
<reference evidence="1 2" key="1">
    <citation type="submission" date="2021-06" db="EMBL/GenBank/DDBJ databases">
        <title>Caerostris darwini draft genome.</title>
        <authorList>
            <person name="Kono N."/>
            <person name="Arakawa K."/>
        </authorList>
    </citation>
    <scope>NUCLEOTIDE SEQUENCE [LARGE SCALE GENOMIC DNA]</scope>
</reference>
<evidence type="ECO:0000313" key="1">
    <source>
        <dbReference type="EMBL" id="GIY36285.1"/>
    </source>
</evidence>
<gene>
    <name evidence="1" type="ORF">CDAR_556141</name>
</gene>
<evidence type="ECO:0000313" key="2">
    <source>
        <dbReference type="Proteomes" id="UP001054837"/>
    </source>
</evidence>